<feature type="region of interest" description="Disordered" evidence="7">
    <location>
        <begin position="282"/>
        <end position="383"/>
    </location>
</feature>
<feature type="transmembrane region" description="Helical" evidence="8">
    <location>
        <begin position="153"/>
        <end position="175"/>
    </location>
</feature>
<keyword evidence="3 8" id="KW-0812">Transmembrane</keyword>
<evidence type="ECO:0000256" key="2">
    <source>
        <dbReference type="ARBA" id="ARBA00022448"/>
    </source>
</evidence>
<gene>
    <name evidence="9" type="ORF">SCLAV_5370</name>
</gene>
<feature type="compositionally biased region" description="Basic and acidic residues" evidence="7">
    <location>
        <begin position="290"/>
        <end position="302"/>
    </location>
</feature>
<dbReference type="InterPro" id="IPR036259">
    <property type="entry name" value="MFS_trans_sf"/>
</dbReference>
<evidence type="ECO:0000256" key="5">
    <source>
        <dbReference type="ARBA" id="ARBA00023136"/>
    </source>
</evidence>
<feature type="transmembrane region" description="Helical" evidence="8">
    <location>
        <begin position="216"/>
        <end position="234"/>
    </location>
</feature>
<feature type="compositionally biased region" description="Low complexity" evidence="7">
    <location>
        <begin position="1"/>
        <end position="19"/>
    </location>
</feature>
<dbReference type="Pfam" id="PF07690">
    <property type="entry name" value="MFS_1"/>
    <property type="match status" value="1"/>
</dbReference>
<reference evidence="9 10" key="1">
    <citation type="journal article" date="2010" name="Genome Biol. Evol.">
        <title>The sequence of a 1.8-mb bacterial linear plasmid reveals a rich evolutionary reservoir of secondary metabolic pathways.</title>
        <authorList>
            <person name="Medema M.H."/>
            <person name="Trefzer A."/>
            <person name="Kovalchuk A."/>
            <person name="van den Berg M."/>
            <person name="Mueller U."/>
            <person name="Heijne W."/>
            <person name="Wu L."/>
            <person name="Alam M.T."/>
            <person name="Ronning C.M."/>
            <person name="Nierman W.C."/>
            <person name="Bovenberg R.A.L."/>
            <person name="Breitling R."/>
            <person name="Takano E."/>
        </authorList>
    </citation>
    <scope>NUCLEOTIDE SEQUENCE [LARGE SCALE GENOMIC DNA]</scope>
    <source>
        <strain evidence="10">ATCC 27064 / DSM 738 / JCM 4710 / NBRC 13307 / NCIMB 12785 / NRRL 3585 / VKM Ac-602</strain>
    </source>
</reference>
<accession>B5GYI4</accession>
<dbReference type="EMBL" id="CM000913">
    <property type="protein sequence ID" value="EFG10437.1"/>
    <property type="molecule type" value="Genomic_DNA"/>
</dbReference>
<feature type="compositionally biased region" description="Basic and acidic residues" evidence="7">
    <location>
        <begin position="357"/>
        <end position="366"/>
    </location>
</feature>
<feature type="transmembrane region" description="Helical" evidence="8">
    <location>
        <begin position="246"/>
        <end position="263"/>
    </location>
</feature>
<feature type="transmembrane region" description="Helical" evidence="8">
    <location>
        <begin position="94"/>
        <end position="112"/>
    </location>
</feature>
<dbReference type="PANTHER" id="PTHR42718">
    <property type="entry name" value="MAJOR FACILITATOR SUPERFAMILY MULTIDRUG TRANSPORTER MFSC"/>
    <property type="match status" value="1"/>
</dbReference>
<evidence type="ECO:0000256" key="4">
    <source>
        <dbReference type="ARBA" id="ARBA00022989"/>
    </source>
</evidence>
<dbReference type="PANTHER" id="PTHR42718:SF9">
    <property type="entry name" value="MAJOR FACILITATOR SUPERFAMILY MULTIDRUG TRANSPORTER MFSC"/>
    <property type="match status" value="1"/>
</dbReference>
<evidence type="ECO:0000313" key="9">
    <source>
        <dbReference type="EMBL" id="EFG10437.1"/>
    </source>
</evidence>
<dbReference type="GO" id="GO:0046677">
    <property type="term" value="P:response to antibiotic"/>
    <property type="evidence" value="ECO:0007669"/>
    <property type="project" value="UniProtKB-KW"/>
</dbReference>
<evidence type="ECO:0000256" key="8">
    <source>
        <dbReference type="SAM" id="Phobius"/>
    </source>
</evidence>
<dbReference type="Gene3D" id="1.20.1720.10">
    <property type="entry name" value="Multidrug resistance protein D"/>
    <property type="match status" value="1"/>
</dbReference>
<evidence type="ECO:0000256" key="1">
    <source>
        <dbReference type="ARBA" id="ARBA00004651"/>
    </source>
</evidence>
<feature type="compositionally biased region" description="Basic residues" evidence="7">
    <location>
        <begin position="431"/>
        <end position="467"/>
    </location>
</feature>
<dbReference type="eggNOG" id="COG0477">
    <property type="taxonomic scope" value="Bacteria"/>
</dbReference>
<dbReference type="GO" id="GO:0005886">
    <property type="term" value="C:plasma membrane"/>
    <property type="evidence" value="ECO:0007669"/>
    <property type="project" value="UniProtKB-SubCell"/>
</dbReference>
<comment type="subcellular location">
    <subcellularLocation>
        <location evidence="1">Cell membrane</location>
        <topology evidence="1">Multi-pass membrane protein</topology>
    </subcellularLocation>
</comment>
<keyword evidence="5 8" id="KW-0472">Membrane</keyword>
<feature type="transmembrane region" description="Helical" evidence="8">
    <location>
        <begin position="29"/>
        <end position="53"/>
    </location>
</feature>
<keyword evidence="6" id="KW-0046">Antibiotic resistance</keyword>
<evidence type="ECO:0000256" key="7">
    <source>
        <dbReference type="SAM" id="MobiDB-lite"/>
    </source>
</evidence>
<evidence type="ECO:0000313" key="10">
    <source>
        <dbReference type="Proteomes" id="UP000002357"/>
    </source>
</evidence>
<evidence type="ECO:0000256" key="6">
    <source>
        <dbReference type="ARBA" id="ARBA00023251"/>
    </source>
</evidence>
<dbReference type="CDD" id="cd17321">
    <property type="entry name" value="MFS_MMR_MDR_like"/>
    <property type="match status" value="1"/>
</dbReference>
<dbReference type="AlphaFoldDB" id="B5GYI4"/>
<sequence length="467" mass="48365">MSTVQAATTATPNPTTTVPGARQRGTATLIMACVGVFVAYLPVTTVSVSLPAIQRAFQATTAQLSWVSAAFVLPMAALILTAGVVGDVHGRKKVFQAGLVFATAGAAVALFADSTATLLVGQALAGTGAAALLPSTLALISHAVPDPHKRGRMVGIWAASLMAALAVGPLVAGAILDHVSWRWIFLPAVPVAVLTLAASVPLLTDSRAPGARRLDWPGQFTAALAITALVYGVIEGGAGSFTEAHVVSALALSAVSLTAFVLIERRSASPIGVEGAFRGPYAAPVGARQEPPEQRQVEDAQRPGDLPAETGAGGQGQRGHAGRVADGEPHRDGSAQRVAHQVDGCGDPEPVQASGDVLRHGPEPRLRRGRGPAEAGEVQGEQPVRGERGAQRFPVLQAAAEAVQQDHGRPGAGGPIAHGVSVHVHGGGLRCHGRSPSPRRPRRRVRCRRPRGRVPRGRGRRRTARRR</sequence>
<name>B5GYI4_STRCL</name>
<feature type="compositionally biased region" description="Basic and acidic residues" evidence="7">
    <location>
        <begin position="323"/>
        <end position="334"/>
    </location>
</feature>
<keyword evidence="2" id="KW-0813">Transport</keyword>
<feature type="transmembrane region" description="Helical" evidence="8">
    <location>
        <begin position="118"/>
        <end position="141"/>
    </location>
</feature>
<feature type="region of interest" description="Disordered" evidence="7">
    <location>
        <begin position="424"/>
        <end position="467"/>
    </location>
</feature>
<feature type="transmembrane region" description="Helical" evidence="8">
    <location>
        <begin position="181"/>
        <end position="204"/>
    </location>
</feature>
<dbReference type="STRING" id="1901.BB341_01655"/>
<evidence type="ECO:0000256" key="3">
    <source>
        <dbReference type="ARBA" id="ARBA00022692"/>
    </source>
</evidence>
<keyword evidence="4 8" id="KW-1133">Transmembrane helix</keyword>
<dbReference type="InterPro" id="IPR020846">
    <property type="entry name" value="MFS_dom"/>
</dbReference>
<dbReference type="PROSITE" id="PS50850">
    <property type="entry name" value="MFS"/>
    <property type="match status" value="1"/>
</dbReference>
<keyword evidence="10" id="KW-1185">Reference proteome</keyword>
<organism evidence="9 10">
    <name type="scientific">Streptomyces clavuligerus</name>
    <dbReference type="NCBI Taxonomy" id="1901"/>
    <lineage>
        <taxon>Bacteria</taxon>
        <taxon>Bacillati</taxon>
        <taxon>Actinomycetota</taxon>
        <taxon>Actinomycetes</taxon>
        <taxon>Kitasatosporales</taxon>
        <taxon>Streptomycetaceae</taxon>
        <taxon>Streptomyces</taxon>
    </lineage>
</organism>
<proteinExistence type="predicted"/>
<dbReference type="GO" id="GO:0022857">
    <property type="term" value="F:transmembrane transporter activity"/>
    <property type="evidence" value="ECO:0007669"/>
    <property type="project" value="InterPro"/>
</dbReference>
<feature type="transmembrane region" description="Helical" evidence="8">
    <location>
        <begin position="65"/>
        <end position="85"/>
    </location>
</feature>
<dbReference type="Proteomes" id="UP000002357">
    <property type="component" value="Chromosome"/>
</dbReference>
<feature type="region of interest" description="Disordered" evidence="7">
    <location>
        <begin position="1"/>
        <end position="21"/>
    </location>
</feature>
<dbReference type="SUPFAM" id="SSF103473">
    <property type="entry name" value="MFS general substrate transporter"/>
    <property type="match status" value="1"/>
</dbReference>
<protein>
    <submittedName>
        <fullName evidence="9">Integral membrane transport protein</fullName>
    </submittedName>
</protein>
<dbReference type="InterPro" id="IPR011701">
    <property type="entry name" value="MFS"/>
</dbReference>